<gene>
    <name evidence="1" type="ORF">TNCV_1373091</name>
</gene>
<dbReference type="AlphaFoldDB" id="A0A8X6WGM8"/>
<evidence type="ECO:0000313" key="2">
    <source>
        <dbReference type="Proteomes" id="UP000887159"/>
    </source>
</evidence>
<accession>A0A8X6WGM8</accession>
<sequence>MAIVVNSLDGVVKSRVQVLVPMKTRCVEGLMQEKSVEAQNLHNDMNCRASSPPVRLVKRDAPENSQDVVPQNLGETEQNRTVTCMVLEAKANDRRKDIALRHDEFRGP</sequence>
<comment type="caution">
    <text evidence="1">The sequence shown here is derived from an EMBL/GenBank/DDBJ whole genome shotgun (WGS) entry which is preliminary data.</text>
</comment>
<reference evidence="1" key="1">
    <citation type="submission" date="2020-08" db="EMBL/GenBank/DDBJ databases">
        <title>Multicomponent nature underlies the extraordinary mechanical properties of spider dragline silk.</title>
        <authorList>
            <person name="Kono N."/>
            <person name="Nakamura H."/>
            <person name="Mori M."/>
            <person name="Yoshida Y."/>
            <person name="Ohtoshi R."/>
            <person name="Malay A.D."/>
            <person name="Moran D.A.P."/>
            <person name="Tomita M."/>
            <person name="Numata K."/>
            <person name="Arakawa K."/>
        </authorList>
    </citation>
    <scope>NUCLEOTIDE SEQUENCE</scope>
</reference>
<organism evidence="1 2">
    <name type="scientific">Trichonephila clavipes</name>
    <name type="common">Golden silk orbweaver</name>
    <name type="synonym">Nephila clavipes</name>
    <dbReference type="NCBI Taxonomy" id="2585209"/>
    <lineage>
        <taxon>Eukaryota</taxon>
        <taxon>Metazoa</taxon>
        <taxon>Ecdysozoa</taxon>
        <taxon>Arthropoda</taxon>
        <taxon>Chelicerata</taxon>
        <taxon>Arachnida</taxon>
        <taxon>Araneae</taxon>
        <taxon>Araneomorphae</taxon>
        <taxon>Entelegynae</taxon>
        <taxon>Araneoidea</taxon>
        <taxon>Nephilidae</taxon>
        <taxon>Trichonephila</taxon>
    </lineage>
</organism>
<dbReference type="EMBL" id="BMAU01021426">
    <property type="protein sequence ID" value="GFY34618.1"/>
    <property type="molecule type" value="Genomic_DNA"/>
</dbReference>
<keyword evidence="2" id="KW-1185">Reference proteome</keyword>
<evidence type="ECO:0000313" key="1">
    <source>
        <dbReference type="EMBL" id="GFY34618.1"/>
    </source>
</evidence>
<name>A0A8X6WGM8_TRICX</name>
<protein>
    <submittedName>
        <fullName evidence="1">Uncharacterized protein</fullName>
    </submittedName>
</protein>
<proteinExistence type="predicted"/>
<dbReference type="Proteomes" id="UP000887159">
    <property type="component" value="Unassembled WGS sequence"/>
</dbReference>